<dbReference type="AlphaFoldDB" id="A0A497XPZ5"/>
<gene>
    <name evidence="2" type="ORF">BCF55_0610</name>
</gene>
<dbReference type="EMBL" id="RCCJ01000001">
    <property type="protein sequence ID" value="RLJ70341.1"/>
    <property type="molecule type" value="Genomic_DNA"/>
</dbReference>
<proteinExistence type="predicted"/>
<reference evidence="2 3" key="1">
    <citation type="submission" date="2018-10" db="EMBL/GenBank/DDBJ databases">
        <title>Genomic Encyclopedia of Archaeal and Bacterial Type Strains, Phase II (KMG-II): from individual species to whole genera.</title>
        <authorList>
            <person name="Goeker M."/>
        </authorList>
    </citation>
    <scope>NUCLEOTIDE SEQUENCE [LARGE SCALE GENOMIC DNA]</scope>
    <source>
        <strain evidence="2 3">DSM 16510</strain>
    </source>
</reference>
<organism evidence="2 3">
    <name type="scientific">Hydrogenivirga caldilitoris</name>
    <dbReference type="NCBI Taxonomy" id="246264"/>
    <lineage>
        <taxon>Bacteria</taxon>
        <taxon>Pseudomonadati</taxon>
        <taxon>Aquificota</taxon>
        <taxon>Aquificia</taxon>
        <taxon>Aquificales</taxon>
        <taxon>Aquificaceae</taxon>
        <taxon>Hydrogenivirga</taxon>
    </lineage>
</organism>
<dbReference type="PROSITE" id="PS51733">
    <property type="entry name" value="BPL_LPL_CATALYTIC"/>
    <property type="match status" value="1"/>
</dbReference>
<keyword evidence="2" id="KW-0436">Ligase</keyword>
<dbReference type="Proteomes" id="UP000267841">
    <property type="component" value="Unassembled WGS sequence"/>
</dbReference>
<dbReference type="PANTHER" id="PTHR43679">
    <property type="entry name" value="OCTANOYLTRANSFERASE LIPM-RELATED"/>
    <property type="match status" value="1"/>
</dbReference>
<accession>A0A497XPZ5</accession>
<dbReference type="InterPro" id="IPR004143">
    <property type="entry name" value="BPL_LPL_catalytic"/>
</dbReference>
<keyword evidence="3" id="KW-1185">Reference proteome</keyword>
<protein>
    <submittedName>
        <fullName evidence="2">Lipoate-protein ligase A</fullName>
    </submittedName>
</protein>
<evidence type="ECO:0000313" key="3">
    <source>
        <dbReference type="Proteomes" id="UP000267841"/>
    </source>
</evidence>
<evidence type="ECO:0000313" key="2">
    <source>
        <dbReference type="EMBL" id="RLJ70341.1"/>
    </source>
</evidence>
<dbReference type="GO" id="GO:0016874">
    <property type="term" value="F:ligase activity"/>
    <property type="evidence" value="ECO:0007669"/>
    <property type="project" value="UniProtKB-KW"/>
</dbReference>
<feature type="domain" description="BPL/LPL catalytic" evidence="1">
    <location>
        <begin position="15"/>
        <end position="202"/>
    </location>
</feature>
<dbReference type="Gene3D" id="3.30.930.10">
    <property type="entry name" value="Bira Bifunctional Protein, Domain 2"/>
    <property type="match status" value="1"/>
</dbReference>
<dbReference type="InterPro" id="IPR045864">
    <property type="entry name" value="aa-tRNA-synth_II/BPL/LPL"/>
</dbReference>
<dbReference type="OrthoDB" id="9774653at2"/>
<evidence type="ECO:0000259" key="1">
    <source>
        <dbReference type="PROSITE" id="PS51733"/>
    </source>
</evidence>
<comment type="caution">
    <text evidence="2">The sequence shown here is derived from an EMBL/GenBank/DDBJ whole genome shotgun (WGS) entry which is preliminary data.</text>
</comment>
<dbReference type="SUPFAM" id="SSF55681">
    <property type="entry name" value="Class II aaRS and biotin synthetases"/>
    <property type="match status" value="1"/>
</dbReference>
<name>A0A497XPZ5_9AQUI</name>
<dbReference type="Pfam" id="PF21948">
    <property type="entry name" value="LplA-B_cat"/>
    <property type="match status" value="1"/>
</dbReference>
<dbReference type="InterPro" id="IPR050664">
    <property type="entry name" value="Octanoyltrans_LipM/LipL"/>
</dbReference>
<dbReference type="RefSeq" id="WP_121009801.1">
    <property type="nucleotide sequence ID" value="NZ_RCCJ01000001.1"/>
</dbReference>
<dbReference type="PANTHER" id="PTHR43679:SF2">
    <property type="entry name" value="OCTANOYL-[GCVH]:PROTEIN N-OCTANOYLTRANSFERASE"/>
    <property type="match status" value="1"/>
</dbReference>
<sequence>MRRDEEALLSFEHTPFREPSVRLYKWDRICLSLGYFQKEKPFLTVPTVRRPTGGGALLHGWDVSFSIVDLRERWGLTPSRIYRKVAEVFINSFSNLGIEVTLERFRGRYIDNFFCFWVPTLGELTYRKRKLVSMAMRTLKRSFLVHGSVYLDFDYERVQELIGVPAELLSERIVSLRELGIEEEEFITVFLHNLQRVIPLNLQV</sequence>